<reference evidence="1 2" key="1">
    <citation type="submission" date="2022-04" db="EMBL/GenBank/DDBJ databases">
        <title>Roseobacter sp. WL0113 is a bacterium isolated from neritic sediment.</title>
        <authorList>
            <person name="Wang L."/>
            <person name="He W."/>
            <person name="Zhang D.-F."/>
        </authorList>
    </citation>
    <scope>NUCLEOTIDE SEQUENCE [LARGE SCALE GENOMIC DNA]</scope>
    <source>
        <strain evidence="1 2">WL0113</strain>
    </source>
</reference>
<evidence type="ECO:0000313" key="2">
    <source>
        <dbReference type="Proteomes" id="UP001208690"/>
    </source>
</evidence>
<dbReference type="Proteomes" id="UP001208690">
    <property type="component" value="Unassembled WGS sequence"/>
</dbReference>
<comment type="caution">
    <text evidence="1">The sequence shown here is derived from an EMBL/GenBank/DDBJ whole genome shotgun (WGS) entry which is preliminary data.</text>
</comment>
<protein>
    <submittedName>
        <fullName evidence="1">Uncharacterized protein</fullName>
    </submittedName>
</protein>
<dbReference type="EMBL" id="JALIEB010000008">
    <property type="protein sequence ID" value="MCV3272490.1"/>
    <property type="molecule type" value="Genomic_DNA"/>
</dbReference>
<organism evidence="1 2">
    <name type="scientific">Roseobacter sinensis</name>
    <dbReference type="NCBI Taxonomy" id="2931391"/>
    <lineage>
        <taxon>Bacteria</taxon>
        <taxon>Pseudomonadati</taxon>
        <taxon>Pseudomonadota</taxon>
        <taxon>Alphaproteobacteria</taxon>
        <taxon>Rhodobacterales</taxon>
        <taxon>Roseobacteraceae</taxon>
        <taxon>Roseobacter</taxon>
    </lineage>
</organism>
<accession>A0ABT3BFY2</accession>
<sequence length="229" mass="26000">MKGIRALGDRIAETVGGLSLPTLGREVELSVYLIHNSPDAEDYFFIFDFEEFVEQSRQGWFVRPKLRLWAGRSDFNRRAFARQFRESFAQEFELARVELAQQKDTKRGWFGGLPGFFRDIAAPSIPGMLANLVLLVAVSAGTKVLGQILPGSWTQPKTDAQKLEDGITETRSKVDEALSEIEISLHMELYRHAWRGQPPGRLTGVDYDAWPLPNYVRQHLDDGTSGSWW</sequence>
<proteinExistence type="predicted"/>
<name>A0ABT3BFY2_9RHOB</name>
<evidence type="ECO:0000313" key="1">
    <source>
        <dbReference type="EMBL" id="MCV3272490.1"/>
    </source>
</evidence>
<dbReference type="RefSeq" id="WP_263844800.1">
    <property type="nucleotide sequence ID" value="NZ_JALIEB010000008.1"/>
</dbReference>
<gene>
    <name evidence="1" type="ORF">MUB52_13715</name>
</gene>
<keyword evidence="2" id="KW-1185">Reference proteome</keyword>